<accession>T0F8N1</accession>
<dbReference type="Proteomes" id="UP000015454">
    <property type="component" value="Unassembled WGS sequence"/>
</dbReference>
<reference evidence="1" key="1">
    <citation type="submission" date="2013-05" db="EMBL/GenBank/DDBJ databases">
        <authorList>
            <person name="Harkins D.M."/>
            <person name="Durkin A.S."/>
            <person name="Brinkac L.M."/>
            <person name="Haft D.H."/>
            <person name="Selengut J.D."/>
            <person name="Sanka R."/>
            <person name="DePew J."/>
            <person name="Purushe J."/>
            <person name="Hartskeerl R.A."/>
            <person name="Ahmed A."/>
            <person name="van der Linden H."/>
            <person name="Goris M.G.A."/>
            <person name="Vinetz J.M."/>
            <person name="Sutton G.G."/>
            <person name="Nierman W.C."/>
            <person name="Fouts D.E."/>
        </authorList>
    </citation>
    <scope>NUCLEOTIDE SEQUENCE [LARGE SCALE GENOMIC DNA]</scope>
    <source>
        <strain evidence="1">5399</strain>
    </source>
</reference>
<comment type="caution">
    <text evidence="1">The sequence shown here is derived from an EMBL/GenBank/DDBJ whole genome shotgun (WGS) entry which is preliminary data.</text>
</comment>
<dbReference type="AlphaFoldDB" id="T0F8N1"/>
<keyword evidence="2" id="KW-1185">Reference proteome</keyword>
<organism evidence="1 2">
    <name type="scientific">Leptospira broomii serovar Hurstbridge str. 5399</name>
    <dbReference type="NCBI Taxonomy" id="1049789"/>
    <lineage>
        <taxon>Bacteria</taxon>
        <taxon>Pseudomonadati</taxon>
        <taxon>Spirochaetota</taxon>
        <taxon>Spirochaetia</taxon>
        <taxon>Leptospirales</taxon>
        <taxon>Leptospiraceae</taxon>
        <taxon>Leptospira</taxon>
    </lineage>
</organism>
<evidence type="ECO:0000313" key="1">
    <source>
        <dbReference type="EMBL" id="EQA44281.1"/>
    </source>
</evidence>
<evidence type="ECO:0000313" key="2">
    <source>
        <dbReference type="Proteomes" id="UP000015454"/>
    </source>
</evidence>
<dbReference type="EMBL" id="AHMO02000008">
    <property type="protein sequence ID" value="EQA44281.1"/>
    <property type="molecule type" value="Genomic_DNA"/>
</dbReference>
<gene>
    <name evidence="1" type="ORF">LEP1GSC050_4111</name>
</gene>
<name>T0F8N1_9LEPT</name>
<protein>
    <submittedName>
        <fullName evidence="1">Uncharacterized protein</fullName>
    </submittedName>
</protein>
<sequence length="51" mass="6107">MLWISVQIKTRLFEPLAFYKIMFQSRPRFALLYKAMGVCLFREGFESEDQA</sequence>
<proteinExistence type="predicted"/>
<dbReference type="STRING" id="1049789.LEP1GSC050_4111"/>